<dbReference type="PANTHER" id="PTHR42071:SF1">
    <property type="entry name" value="GLOBIN-SENSOR DOMAIN-CONTAINING PROTEIN"/>
    <property type="match status" value="1"/>
</dbReference>
<dbReference type="GO" id="GO:0020037">
    <property type="term" value="F:heme binding"/>
    <property type="evidence" value="ECO:0007669"/>
    <property type="project" value="InterPro"/>
</dbReference>
<dbReference type="EMBL" id="MCGO01000031">
    <property type="protein sequence ID" value="ORY41736.1"/>
    <property type="molecule type" value="Genomic_DNA"/>
</dbReference>
<dbReference type="CDD" id="cd01068">
    <property type="entry name" value="globin_sensor"/>
    <property type="match status" value="1"/>
</dbReference>
<gene>
    <name evidence="3" type="ORF">BCR33DRAFT_718858</name>
</gene>
<keyword evidence="1" id="KW-0812">Transmembrane</keyword>
<keyword evidence="4" id="KW-1185">Reference proteome</keyword>
<keyword evidence="1" id="KW-1133">Transmembrane helix</keyword>
<accession>A0A1Y2C461</accession>
<dbReference type="InterPro" id="IPR044398">
    <property type="entry name" value="Globin-sensor_dom"/>
</dbReference>
<dbReference type="GO" id="GO:0019825">
    <property type="term" value="F:oxygen binding"/>
    <property type="evidence" value="ECO:0007669"/>
    <property type="project" value="InterPro"/>
</dbReference>
<dbReference type="AlphaFoldDB" id="A0A1Y2C461"/>
<dbReference type="OrthoDB" id="10027058at2759"/>
<keyword evidence="1" id="KW-0472">Membrane</keyword>
<evidence type="ECO:0000259" key="2">
    <source>
        <dbReference type="Pfam" id="PF11563"/>
    </source>
</evidence>
<protein>
    <recommendedName>
        <fullName evidence="2">Globin-sensor domain-containing protein</fullName>
    </recommendedName>
</protein>
<proteinExistence type="predicted"/>
<dbReference type="InterPro" id="IPR009050">
    <property type="entry name" value="Globin-like_sf"/>
</dbReference>
<evidence type="ECO:0000313" key="4">
    <source>
        <dbReference type="Proteomes" id="UP000193642"/>
    </source>
</evidence>
<comment type="caution">
    <text evidence="3">The sequence shown here is derived from an EMBL/GenBank/DDBJ whole genome shotgun (WGS) entry which is preliminary data.</text>
</comment>
<organism evidence="3 4">
    <name type="scientific">Rhizoclosmatium globosum</name>
    <dbReference type="NCBI Taxonomy" id="329046"/>
    <lineage>
        <taxon>Eukaryota</taxon>
        <taxon>Fungi</taxon>
        <taxon>Fungi incertae sedis</taxon>
        <taxon>Chytridiomycota</taxon>
        <taxon>Chytridiomycota incertae sedis</taxon>
        <taxon>Chytridiomycetes</taxon>
        <taxon>Chytridiales</taxon>
        <taxon>Chytriomycetaceae</taxon>
        <taxon>Rhizoclosmatium</taxon>
    </lineage>
</organism>
<name>A0A1Y2C461_9FUNG</name>
<evidence type="ECO:0000313" key="3">
    <source>
        <dbReference type="EMBL" id="ORY41736.1"/>
    </source>
</evidence>
<dbReference type="PANTHER" id="PTHR42071">
    <property type="entry name" value="PROTOGLOBIN DOMAIN-CONTAINING PROTEIN"/>
    <property type="match status" value="1"/>
</dbReference>
<dbReference type="Proteomes" id="UP000193642">
    <property type="component" value="Unassembled WGS sequence"/>
</dbReference>
<dbReference type="InterPro" id="IPR039379">
    <property type="entry name" value="Protoglobin_sensor_dom"/>
</dbReference>
<dbReference type="SUPFAM" id="SSF46458">
    <property type="entry name" value="Globin-like"/>
    <property type="match status" value="1"/>
</dbReference>
<feature type="domain" description="Globin-sensor" evidence="2">
    <location>
        <begin position="21"/>
        <end position="205"/>
    </location>
</feature>
<reference evidence="3 4" key="1">
    <citation type="submission" date="2016-07" db="EMBL/GenBank/DDBJ databases">
        <title>Pervasive Adenine N6-methylation of Active Genes in Fungi.</title>
        <authorList>
            <consortium name="DOE Joint Genome Institute"/>
            <person name="Mondo S.J."/>
            <person name="Dannebaum R.O."/>
            <person name="Kuo R.C."/>
            <person name="Labutti K."/>
            <person name="Haridas S."/>
            <person name="Kuo A."/>
            <person name="Salamov A."/>
            <person name="Ahrendt S.R."/>
            <person name="Lipzen A."/>
            <person name="Sullivan W."/>
            <person name="Andreopoulos W.B."/>
            <person name="Clum A."/>
            <person name="Lindquist E."/>
            <person name="Daum C."/>
            <person name="Ramamoorthy G.K."/>
            <person name="Gryganskyi A."/>
            <person name="Culley D."/>
            <person name="Magnuson J.K."/>
            <person name="James T.Y."/>
            <person name="O'Malley M.A."/>
            <person name="Stajich J.E."/>
            <person name="Spatafora J.W."/>
            <person name="Visel A."/>
            <person name="Grigoriev I.V."/>
        </authorList>
    </citation>
    <scope>NUCLEOTIDE SEQUENCE [LARGE SCALE GENOMIC DNA]</scope>
    <source>
        <strain evidence="3 4">JEL800</strain>
    </source>
</reference>
<dbReference type="Pfam" id="PF11563">
    <property type="entry name" value="Protoglobin"/>
    <property type="match status" value="1"/>
</dbReference>
<dbReference type="Gene3D" id="1.10.490.10">
    <property type="entry name" value="Globins"/>
    <property type="match status" value="1"/>
</dbReference>
<feature type="transmembrane region" description="Helical" evidence="1">
    <location>
        <begin position="223"/>
        <end position="248"/>
    </location>
</feature>
<sequence>MAPATSIAVIDRNRLYTDVMYRYQYVSDFIGFNDSDIAAVKSAAPLIAPLVPVIVDAVYDQLFSFNLTKEVFLQRGHGFQGQTAANAAELTTNDEQIKYRKDFLAKYLVKLVTAEYDAKFVAYLDRVGRMHTNTPGKASKINVEYIHVNALFGWLHGFLVETVDALPELQGPENTAQRAKVLAAFSKLLWIQNDFFAMYYLNDEQRFVGKDADSTLSGKPSRFFGWISSSVIIGGFAVLLAVGSSFYFTTIASA</sequence>
<dbReference type="InterPro" id="IPR012292">
    <property type="entry name" value="Globin/Proto"/>
</dbReference>
<evidence type="ECO:0000256" key="1">
    <source>
        <dbReference type="SAM" id="Phobius"/>
    </source>
</evidence>